<evidence type="ECO:0000259" key="12">
    <source>
        <dbReference type="PROSITE" id="PS51746"/>
    </source>
</evidence>
<keyword evidence="4" id="KW-0479">Metal-binding</keyword>
<evidence type="ECO:0000256" key="8">
    <source>
        <dbReference type="ARBA" id="ARBA00023211"/>
    </source>
</evidence>
<feature type="compositionally biased region" description="Acidic residues" evidence="11">
    <location>
        <begin position="452"/>
        <end position="461"/>
    </location>
</feature>
<dbReference type="PANTHER" id="PTHR13832">
    <property type="entry name" value="PROTEIN PHOSPHATASE 2C"/>
    <property type="match status" value="1"/>
</dbReference>
<evidence type="ECO:0000256" key="10">
    <source>
        <dbReference type="ARBA" id="ARBA00048336"/>
    </source>
</evidence>
<dbReference type="Pfam" id="PF00481">
    <property type="entry name" value="PP2C"/>
    <property type="match status" value="1"/>
</dbReference>
<evidence type="ECO:0000313" key="13">
    <source>
        <dbReference type="EMBL" id="CBN74144.1"/>
    </source>
</evidence>
<dbReference type="CDD" id="cd00143">
    <property type="entry name" value="PP2Cc"/>
    <property type="match status" value="1"/>
</dbReference>
<evidence type="ECO:0000256" key="7">
    <source>
        <dbReference type="ARBA" id="ARBA00022912"/>
    </source>
</evidence>
<organism evidence="13 14">
    <name type="scientific">Ectocarpus siliculosus</name>
    <name type="common">Brown alga</name>
    <name type="synonym">Conferva siliculosa</name>
    <dbReference type="NCBI Taxonomy" id="2880"/>
    <lineage>
        <taxon>Eukaryota</taxon>
        <taxon>Sar</taxon>
        <taxon>Stramenopiles</taxon>
        <taxon>Ochrophyta</taxon>
        <taxon>PX clade</taxon>
        <taxon>Phaeophyceae</taxon>
        <taxon>Ectocarpales</taxon>
        <taxon>Ectocarpaceae</taxon>
        <taxon>Ectocarpus</taxon>
    </lineage>
</organism>
<dbReference type="InterPro" id="IPR036457">
    <property type="entry name" value="PPM-type-like_dom_sf"/>
</dbReference>
<proteinExistence type="inferred from homology"/>
<evidence type="ECO:0000256" key="11">
    <source>
        <dbReference type="SAM" id="MobiDB-lite"/>
    </source>
</evidence>
<dbReference type="InParanoid" id="D8LE71"/>
<keyword evidence="7" id="KW-0904">Protein phosphatase</keyword>
<name>D8LE71_ECTSI</name>
<dbReference type="AlphaFoldDB" id="D8LE71"/>
<feature type="region of interest" description="Disordered" evidence="11">
    <location>
        <begin position="181"/>
        <end position="239"/>
    </location>
</feature>
<comment type="cofactor">
    <cofactor evidence="1">
        <name>Mn(2+)</name>
        <dbReference type="ChEBI" id="CHEBI:29035"/>
    </cofactor>
</comment>
<dbReference type="SUPFAM" id="SSF81606">
    <property type="entry name" value="PP2C-like"/>
    <property type="match status" value="1"/>
</dbReference>
<evidence type="ECO:0000256" key="6">
    <source>
        <dbReference type="ARBA" id="ARBA00022842"/>
    </source>
</evidence>
<dbReference type="Gene3D" id="3.60.40.10">
    <property type="entry name" value="PPM-type phosphatase domain"/>
    <property type="match status" value="1"/>
</dbReference>
<comment type="catalytic activity">
    <reaction evidence="10">
        <text>O-phospho-L-threonyl-[protein] + H2O = L-threonyl-[protein] + phosphate</text>
        <dbReference type="Rhea" id="RHEA:47004"/>
        <dbReference type="Rhea" id="RHEA-COMP:11060"/>
        <dbReference type="Rhea" id="RHEA-COMP:11605"/>
        <dbReference type="ChEBI" id="CHEBI:15377"/>
        <dbReference type="ChEBI" id="CHEBI:30013"/>
        <dbReference type="ChEBI" id="CHEBI:43474"/>
        <dbReference type="ChEBI" id="CHEBI:61977"/>
        <dbReference type="EC" id="3.1.3.16"/>
    </reaction>
</comment>
<evidence type="ECO:0000256" key="9">
    <source>
        <dbReference type="ARBA" id="ARBA00047761"/>
    </source>
</evidence>
<feature type="region of interest" description="Disordered" evidence="11">
    <location>
        <begin position="439"/>
        <end position="467"/>
    </location>
</feature>
<dbReference type="eggNOG" id="KOG0698">
    <property type="taxonomic scope" value="Eukaryota"/>
</dbReference>
<feature type="domain" description="PPM-type phosphatase" evidence="12">
    <location>
        <begin position="126"/>
        <end position="498"/>
    </location>
</feature>
<dbReference type="PROSITE" id="PS51746">
    <property type="entry name" value="PPM_2"/>
    <property type="match status" value="1"/>
</dbReference>
<evidence type="ECO:0000313" key="14">
    <source>
        <dbReference type="Proteomes" id="UP000002630"/>
    </source>
</evidence>
<evidence type="ECO:0000256" key="1">
    <source>
        <dbReference type="ARBA" id="ARBA00001936"/>
    </source>
</evidence>
<dbReference type="EMBL" id="FN649760">
    <property type="protein sequence ID" value="CBN74144.1"/>
    <property type="molecule type" value="Genomic_DNA"/>
</dbReference>
<feature type="region of interest" description="Disordered" evidence="11">
    <location>
        <begin position="51"/>
        <end position="80"/>
    </location>
</feature>
<comment type="similarity">
    <text evidence="2">Belongs to the PP2C family.</text>
</comment>
<dbReference type="PANTHER" id="PTHR13832:SF803">
    <property type="entry name" value="PROTEIN PHOSPHATASE 1G"/>
    <property type="match status" value="1"/>
</dbReference>
<gene>
    <name evidence="13" type="ORF">Esi_0013_0047</name>
</gene>
<feature type="compositionally biased region" description="Polar residues" evidence="11">
    <location>
        <begin position="181"/>
        <end position="195"/>
    </location>
</feature>
<protein>
    <recommendedName>
        <fullName evidence="3">protein-serine/threonine phosphatase</fullName>
        <ecNumber evidence="3">3.1.3.16</ecNumber>
    </recommendedName>
</protein>
<dbReference type="GO" id="GO:0004722">
    <property type="term" value="F:protein serine/threonine phosphatase activity"/>
    <property type="evidence" value="ECO:0007669"/>
    <property type="project" value="UniProtKB-EC"/>
</dbReference>
<evidence type="ECO:0000256" key="4">
    <source>
        <dbReference type="ARBA" id="ARBA00022723"/>
    </source>
</evidence>
<evidence type="ECO:0000256" key="3">
    <source>
        <dbReference type="ARBA" id="ARBA00013081"/>
    </source>
</evidence>
<dbReference type="Proteomes" id="UP000002630">
    <property type="component" value="Unassembled WGS sequence"/>
</dbReference>
<dbReference type="EC" id="3.1.3.16" evidence="3"/>
<dbReference type="OrthoDB" id="10264738at2759"/>
<dbReference type="SMART" id="SM00332">
    <property type="entry name" value="PP2Cc"/>
    <property type="match status" value="1"/>
</dbReference>
<evidence type="ECO:0000256" key="2">
    <source>
        <dbReference type="ARBA" id="ARBA00006702"/>
    </source>
</evidence>
<keyword evidence="6" id="KW-0460">Magnesium</keyword>
<keyword evidence="14" id="KW-1185">Reference proteome</keyword>
<dbReference type="STRING" id="2880.D8LE71"/>
<keyword evidence="5" id="KW-0378">Hydrolase</keyword>
<evidence type="ECO:0000256" key="5">
    <source>
        <dbReference type="ARBA" id="ARBA00022801"/>
    </source>
</evidence>
<dbReference type="InterPro" id="IPR015655">
    <property type="entry name" value="PP2C"/>
</dbReference>
<reference evidence="13 14" key="1">
    <citation type="journal article" date="2010" name="Nature">
        <title>The Ectocarpus genome and the independent evolution of multicellularity in brown algae.</title>
        <authorList>
            <person name="Cock J.M."/>
            <person name="Sterck L."/>
            <person name="Rouze P."/>
            <person name="Scornet D."/>
            <person name="Allen A.E."/>
            <person name="Amoutzias G."/>
            <person name="Anthouard V."/>
            <person name="Artiguenave F."/>
            <person name="Aury J.M."/>
            <person name="Badger J.H."/>
            <person name="Beszteri B."/>
            <person name="Billiau K."/>
            <person name="Bonnet E."/>
            <person name="Bothwell J.H."/>
            <person name="Bowler C."/>
            <person name="Boyen C."/>
            <person name="Brownlee C."/>
            <person name="Carrano C.J."/>
            <person name="Charrier B."/>
            <person name="Cho G.Y."/>
            <person name="Coelho S.M."/>
            <person name="Collen J."/>
            <person name="Corre E."/>
            <person name="Da Silva C."/>
            <person name="Delage L."/>
            <person name="Delaroque N."/>
            <person name="Dittami S.M."/>
            <person name="Doulbeau S."/>
            <person name="Elias M."/>
            <person name="Farnham G."/>
            <person name="Gachon C.M."/>
            <person name="Gschloessl B."/>
            <person name="Heesch S."/>
            <person name="Jabbari K."/>
            <person name="Jubin C."/>
            <person name="Kawai H."/>
            <person name="Kimura K."/>
            <person name="Kloareg B."/>
            <person name="Kupper F.C."/>
            <person name="Lang D."/>
            <person name="Le Bail A."/>
            <person name="Leblanc C."/>
            <person name="Lerouge P."/>
            <person name="Lohr M."/>
            <person name="Lopez P.J."/>
            <person name="Martens C."/>
            <person name="Maumus F."/>
            <person name="Michel G."/>
            <person name="Miranda-Saavedra D."/>
            <person name="Morales J."/>
            <person name="Moreau H."/>
            <person name="Motomura T."/>
            <person name="Nagasato C."/>
            <person name="Napoli C.A."/>
            <person name="Nelson D.R."/>
            <person name="Nyvall-Collen P."/>
            <person name="Peters A.F."/>
            <person name="Pommier C."/>
            <person name="Potin P."/>
            <person name="Poulain J."/>
            <person name="Quesneville H."/>
            <person name="Read B."/>
            <person name="Rensing S.A."/>
            <person name="Ritter A."/>
            <person name="Rousvoal S."/>
            <person name="Samanta M."/>
            <person name="Samson G."/>
            <person name="Schroeder D.C."/>
            <person name="Segurens B."/>
            <person name="Strittmatter M."/>
            <person name="Tonon T."/>
            <person name="Tregear J.W."/>
            <person name="Valentin K."/>
            <person name="von Dassow P."/>
            <person name="Yamagishi T."/>
            <person name="Van de Peer Y."/>
            <person name="Wincker P."/>
        </authorList>
    </citation>
    <scope>NUCLEOTIDE SEQUENCE [LARGE SCALE GENOMIC DNA]</scope>
    <source>
        <strain evidence="14">Ec32 / CCAP1310/4</strain>
    </source>
</reference>
<dbReference type="InterPro" id="IPR001932">
    <property type="entry name" value="PPM-type_phosphatase-like_dom"/>
</dbReference>
<sequence>MARVDQGISRASAMRANYEASLGNITSAIRRGGIGQVLKTLGINKAEPSVHVNVGKQQSSSKDTSGKAEGRGGLVADGERSAQRTLGVSLLGACSSKGCPTKSVENEDRYVHGKVHVDMSKLQGLGVQADSDGHGSGKGKVPCWAFATFDGHAGPACAHFLKENFMAHLRKTVDTRYNAANAKTTHSTTTRQAQGNADAGAGKLKQEEEEASEPPRKDGSVGHGGGDGNDNADVPPRKLSPSVEVVLARLLTDTLASLTREFEEEALEIGEISGACVISGLYCEGALVLANVGDCQAVYHGQVKSAPGDAVTAQTTVHDGTNPAEVNRFLMAGGYISASGRFQGVLEPSRTVGDVDVKADCPKGCIASFPELFKVDIASDVFQGDEKPSVPPFLVLATDGIWDETTANIVVDEVKDGIAKIQAHKRRFAIRTRSGGKHKRNLSFGSTTFTDGESDSEDEPSEFCGSGEWAEQGMDLAERVVSLARGRYDDATALVVVFE</sequence>
<dbReference type="GO" id="GO:0046872">
    <property type="term" value="F:metal ion binding"/>
    <property type="evidence" value="ECO:0007669"/>
    <property type="project" value="UniProtKB-KW"/>
</dbReference>
<accession>D8LE71</accession>
<comment type="catalytic activity">
    <reaction evidence="9">
        <text>O-phospho-L-seryl-[protein] + H2O = L-seryl-[protein] + phosphate</text>
        <dbReference type="Rhea" id="RHEA:20629"/>
        <dbReference type="Rhea" id="RHEA-COMP:9863"/>
        <dbReference type="Rhea" id="RHEA-COMP:11604"/>
        <dbReference type="ChEBI" id="CHEBI:15377"/>
        <dbReference type="ChEBI" id="CHEBI:29999"/>
        <dbReference type="ChEBI" id="CHEBI:43474"/>
        <dbReference type="ChEBI" id="CHEBI:83421"/>
        <dbReference type="EC" id="3.1.3.16"/>
    </reaction>
</comment>
<keyword evidence="8" id="KW-0464">Manganese</keyword>